<dbReference type="SMART" id="SM00256">
    <property type="entry name" value="FBOX"/>
    <property type="match status" value="1"/>
</dbReference>
<dbReference type="SUPFAM" id="SSF81383">
    <property type="entry name" value="F-box domain"/>
    <property type="match status" value="1"/>
</dbReference>
<comment type="caution">
    <text evidence="2">The sequence shown here is derived from an EMBL/GenBank/DDBJ whole genome shotgun (WGS) entry which is preliminary data.</text>
</comment>
<dbReference type="Proteomes" id="UP001307849">
    <property type="component" value="Unassembled WGS sequence"/>
</dbReference>
<organism evidence="2 3">
    <name type="scientific">Arthrobotrys conoides</name>
    <dbReference type="NCBI Taxonomy" id="74498"/>
    <lineage>
        <taxon>Eukaryota</taxon>
        <taxon>Fungi</taxon>
        <taxon>Dikarya</taxon>
        <taxon>Ascomycota</taxon>
        <taxon>Pezizomycotina</taxon>
        <taxon>Orbiliomycetes</taxon>
        <taxon>Orbiliales</taxon>
        <taxon>Orbiliaceae</taxon>
        <taxon>Arthrobotrys</taxon>
    </lineage>
</organism>
<name>A0AAN8NPV6_9PEZI</name>
<dbReference type="GO" id="GO:0003677">
    <property type="term" value="F:DNA binding"/>
    <property type="evidence" value="ECO:0007669"/>
    <property type="project" value="InterPro"/>
</dbReference>
<sequence length="562" mass="65171">MQFIHLPQEITQHIIEFVPDDDLAALESVSRELNRLTNDPLLWRGRCHRFKYWENSWHPYSTGPDGQYQALQSWKRVFFRRIKLDREAQRLLEKVVVSPSKRIRYTEKIADYGYDVKDYLIKQLETPESATDWLARRFHASSTLSYIHRQRAIRCWSTLLTTQQTSLEIAISSFDLFVIDNFAFDNEQIQNLLTAMCDDILRLQRDFPRQSIQERAVGIVSYMRSLGFLGCPQERFHDLVNCFIGISMRTTKSTLPITSCSIFCSLAKKLGLEARPCAYPYHVYALVRETESSHFYVNPHDSIDIVLQPELEKRLEEIGVTITSDTISKYLYPATTKELVLRNARNILRNTPRARRQLLDEQPDDPGINIDAAEYAALFAIALLSNTWTTRILEPLCRCLQESFPLDVGLIEKYIVPLAGPSSRPARLLQTICIALRNEDGMLRKPKLRSLAENRGVLFRIGTIFKHRRYSYQAVITGWTVNMAYEGLDIEEGELQKGLMQPFYRVMVDDLSIRYVAQENILEQHPVSAGRLSNILAGRYFRRFNSLDGRFVSNMKEEYPDD</sequence>
<dbReference type="Pfam" id="PF08755">
    <property type="entry name" value="YccV-like"/>
    <property type="match status" value="1"/>
</dbReference>
<evidence type="ECO:0000259" key="1">
    <source>
        <dbReference type="PROSITE" id="PS50181"/>
    </source>
</evidence>
<dbReference type="EMBL" id="JAVHJM010000005">
    <property type="protein sequence ID" value="KAK6514169.1"/>
    <property type="molecule type" value="Genomic_DNA"/>
</dbReference>
<dbReference type="PANTHER" id="PTHR31350:SF27">
    <property type="entry name" value="HEMIMETHYLATED DNA-BINDING DOMAIN-CONTAINING PROTEIN"/>
    <property type="match status" value="1"/>
</dbReference>
<dbReference type="InterPro" id="IPR036047">
    <property type="entry name" value="F-box-like_dom_sf"/>
</dbReference>
<dbReference type="InterPro" id="IPR001810">
    <property type="entry name" value="F-box_dom"/>
</dbReference>
<dbReference type="AlphaFoldDB" id="A0AAN8NPV6"/>
<proteinExistence type="predicted"/>
<gene>
    <name evidence="2" type="ORF">TWF506_008580</name>
</gene>
<dbReference type="PANTHER" id="PTHR31350">
    <property type="entry name" value="SI:DKEY-261L7.2"/>
    <property type="match status" value="1"/>
</dbReference>
<dbReference type="Pfam" id="PF13369">
    <property type="entry name" value="Transglut_core2"/>
    <property type="match status" value="1"/>
</dbReference>
<feature type="domain" description="F-box" evidence="1">
    <location>
        <begin position="1"/>
        <end position="46"/>
    </location>
</feature>
<dbReference type="Gene3D" id="2.30.30.390">
    <property type="entry name" value="Hemimethylated DNA-binding domain"/>
    <property type="match status" value="1"/>
</dbReference>
<dbReference type="InterPro" id="IPR011722">
    <property type="entry name" value="Hemimethylated_DNA-bd_dom"/>
</dbReference>
<dbReference type="SMART" id="SM00992">
    <property type="entry name" value="YccV-like"/>
    <property type="match status" value="1"/>
</dbReference>
<accession>A0AAN8NPV6</accession>
<reference evidence="2 3" key="1">
    <citation type="submission" date="2019-10" db="EMBL/GenBank/DDBJ databases">
        <authorList>
            <person name="Palmer J.M."/>
        </authorList>
    </citation>
    <scope>NUCLEOTIDE SEQUENCE [LARGE SCALE GENOMIC DNA]</scope>
    <source>
        <strain evidence="2 3">TWF506</strain>
    </source>
</reference>
<dbReference type="InterPro" id="IPR032698">
    <property type="entry name" value="SirB1_N"/>
</dbReference>
<evidence type="ECO:0000313" key="3">
    <source>
        <dbReference type="Proteomes" id="UP001307849"/>
    </source>
</evidence>
<protein>
    <recommendedName>
        <fullName evidence="1">F-box domain-containing protein</fullName>
    </recommendedName>
</protein>
<dbReference type="SUPFAM" id="SSF141255">
    <property type="entry name" value="YccV-like"/>
    <property type="match status" value="1"/>
</dbReference>
<keyword evidence="3" id="KW-1185">Reference proteome</keyword>
<dbReference type="Gene3D" id="1.20.1280.50">
    <property type="match status" value="1"/>
</dbReference>
<dbReference type="NCBIfam" id="TIGR02097">
    <property type="entry name" value="yccV"/>
    <property type="match status" value="1"/>
</dbReference>
<dbReference type="InterPro" id="IPR036623">
    <property type="entry name" value="Hemimethylated_DNA-bd_sf"/>
</dbReference>
<dbReference type="Pfam" id="PF12937">
    <property type="entry name" value="F-box-like"/>
    <property type="match status" value="1"/>
</dbReference>
<dbReference type="PROSITE" id="PS50181">
    <property type="entry name" value="FBOX"/>
    <property type="match status" value="1"/>
</dbReference>
<evidence type="ECO:0000313" key="2">
    <source>
        <dbReference type="EMBL" id="KAK6514169.1"/>
    </source>
</evidence>